<name>A0ABM8QP96_9BURK</name>
<evidence type="ECO:0000256" key="1">
    <source>
        <dbReference type="SAM" id="MobiDB-lite"/>
    </source>
</evidence>
<dbReference type="EMBL" id="CAJNBK010000002">
    <property type="protein sequence ID" value="CAE6707930.1"/>
    <property type="molecule type" value="Genomic_DNA"/>
</dbReference>
<feature type="region of interest" description="Disordered" evidence="1">
    <location>
        <begin position="35"/>
        <end position="58"/>
    </location>
</feature>
<sequence>MKKVEAAGRNRPGRPTPAFVTFYVHYALQGPTAVRTQSIPGRDSNRHLKAHQGELQWA</sequence>
<organism evidence="2 3">
    <name type="scientific">Paraburkholderia haematera</name>
    <dbReference type="NCBI Taxonomy" id="2793077"/>
    <lineage>
        <taxon>Bacteria</taxon>
        <taxon>Pseudomonadati</taxon>
        <taxon>Pseudomonadota</taxon>
        <taxon>Betaproteobacteria</taxon>
        <taxon>Burkholderiales</taxon>
        <taxon>Burkholderiaceae</taxon>
        <taxon>Paraburkholderia</taxon>
    </lineage>
</organism>
<evidence type="ECO:0000313" key="2">
    <source>
        <dbReference type="EMBL" id="CAE6707930.1"/>
    </source>
</evidence>
<protein>
    <submittedName>
        <fullName evidence="2">Uncharacterized protein</fullName>
    </submittedName>
</protein>
<reference evidence="2 3" key="1">
    <citation type="submission" date="2021-02" db="EMBL/GenBank/DDBJ databases">
        <authorList>
            <person name="Vanwijnsberghe S."/>
        </authorList>
    </citation>
    <scope>NUCLEOTIDE SEQUENCE [LARGE SCALE GENOMIC DNA]</scope>
    <source>
        <strain evidence="2 3">LMG 31837</strain>
    </source>
</reference>
<gene>
    <name evidence="2" type="ORF">R69888_00988</name>
</gene>
<accession>A0ABM8QP96</accession>
<proteinExistence type="predicted"/>
<keyword evidence="3" id="KW-1185">Reference proteome</keyword>
<dbReference type="Proteomes" id="UP000672526">
    <property type="component" value="Unassembled WGS sequence"/>
</dbReference>
<evidence type="ECO:0000313" key="3">
    <source>
        <dbReference type="Proteomes" id="UP000672526"/>
    </source>
</evidence>
<comment type="caution">
    <text evidence="2">The sequence shown here is derived from an EMBL/GenBank/DDBJ whole genome shotgun (WGS) entry which is preliminary data.</text>
</comment>